<dbReference type="GO" id="GO:0016616">
    <property type="term" value="F:oxidoreductase activity, acting on the CH-OH group of donors, NAD or NADP as acceptor"/>
    <property type="evidence" value="ECO:0007669"/>
    <property type="project" value="UniProtKB-ARBA"/>
</dbReference>
<evidence type="ECO:0000256" key="3">
    <source>
        <dbReference type="ARBA" id="ARBA00022723"/>
    </source>
</evidence>
<dbReference type="PATRIC" id="fig|1434120.4.peg.438"/>
<evidence type="ECO:0000313" key="10">
    <source>
        <dbReference type="EMBL" id="AKB27067.1"/>
    </source>
</evidence>
<dbReference type="GO" id="GO:0044281">
    <property type="term" value="P:small molecule metabolic process"/>
    <property type="evidence" value="ECO:0007669"/>
    <property type="project" value="UniProtKB-ARBA"/>
</dbReference>
<dbReference type="SUPFAM" id="SSF50129">
    <property type="entry name" value="GroES-like"/>
    <property type="match status" value="1"/>
</dbReference>
<comment type="similarity">
    <text evidence="2 7">Belongs to the zinc-containing alcohol dehydrogenase family.</text>
</comment>
<evidence type="ECO:0000313" key="11">
    <source>
        <dbReference type="Proteomes" id="UP000033111"/>
    </source>
</evidence>
<keyword evidence="4 7" id="KW-0862">Zinc</keyword>
<dbReference type="InterPro" id="IPR013149">
    <property type="entry name" value="ADH-like_C"/>
</dbReference>
<dbReference type="EMBL" id="CP009506">
    <property type="protein sequence ID" value="AKB27067.1"/>
    <property type="molecule type" value="Genomic_DNA"/>
</dbReference>
<dbReference type="Gene3D" id="3.40.50.720">
    <property type="entry name" value="NAD(P)-binding Rossmann-like Domain"/>
    <property type="match status" value="1"/>
</dbReference>
<evidence type="ECO:0000256" key="4">
    <source>
        <dbReference type="ARBA" id="ARBA00022833"/>
    </source>
</evidence>
<dbReference type="InterPro" id="IPR002328">
    <property type="entry name" value="ADH_Zn_CS"/>
</dbReference>
<evidence type="ECO:0000259" key="9">
    <source>
        <dbReference type="Pfam" id="PF08240"/>
    </source>
</evidence>
<dbReference type="GeneID" id="24859105"/>
<dbReference type="KEGG" id="msw:MSSIT_0348"/>
<proteinExistence type="inferred from homology"/>
<dbReference type="GO" id="GO:0043168">
    <property type="term" value="F:anion binding"/>
    <property type="evidence" value="ECO:0007669"/>
    <property type="project" value="UniProtKB-ARBA"/>
</dbReference>
<dbReference type="CDD" id="cd08282">
    <property type="entry name" value="PFDH_like"/>
    <property type="match status" value="1"/>
</dbReference>
<organism evidence="10 11">
    <name type="scientific">Methanosarcina siciliae T4/M</name>
    <dbReference type="NCBI Taxonomy" id="1434120"/>
    <lineage>
        <taxon>Archaea</taxon>
        <taxon>Methanobacteriati</taxon>
        <taxon>Methanobacteriota</taxon>
        <taxon>Stenosarchaea group</taxon>
        <taxon>Methanomicrobia</taxon>
        <taxon>Methanosarcinales</taxon>
        <taxon>Methanosarcinaceae</taxon>
        <taxon>Methanosarcina</taxon>
    </lineage>
</organism>
<dbReference type="HOGENOM" id="CLU_026673_11_3_2"/>
<dbReference type="PANTHER" id="PTHR42813">
    <property type="entry name" value="ZINC-TYPE ALCOHOL DEHYDROGENASE-LIKE"/>
    <property type="match status" value="1"/>
</dbReference>
<dbReference type="Pfam" id="PF00107">
    <property type="entry name" value="ADH_zinc_N"/>
    <property type="match status" value="1"/>
</dbReference>
<dbReference type="SUPFAM" id="SSF51735">
    <property type="entry name" value="NAD(P)-binding Rossmann-fold domains"/>
    <property type="match status" value="1"/>
</dbReference>
<sequence length="394" mass="42514">MKAVVYKGPKNVDVEEVKKPEIEKLTDVIIKVTSSGICGSDLHLYGGHGPDGLGTILGHEPMGVVEEVGDAVELVKPGDRVVIPFNVACGSCLNCVKGLTNMCLTMNPDAAIANYGYPGAGPYDGGQAEYLRVPYGDWACLKLPGEPGDEFEDDFVMLADIFPTAYYAAELAKVKTGKTVAVFGAGPVGLLAAYSSMLMGASEVYVVDKSDKRLKLAESIGAVPINFTDGDPVEMIMQIRQNDKNLMSSLRPGEEKVLGVDCAIDAVGYQALDRNNSEEFKPNQVLMDIARIIAPGGSIGVIGVYSPDPAGKDENEKQGYLTLPWAEFWFKGVSIGTGPTPVKQMHVFLRNLIFNGKAKPSFIVSDRISIDEAPEAYKQFDKRDDVVKPIIKFH</sequence>
<dbReference type="GO" id="GO:0008270">
    <property type="term" value="F:zinc ion binding"/>
    <property type="evidence" value="ECO:0007669"/>
    <property type="project" value="InterPro"/>
</dbReference>
<dbReference type="PANTHER" id="PTHR42813:SF3">
    <property type="entry name" value="GLUTATHIONE-INDEPENDENT FORMALDEHYDE DEHYDROGENASE"/>
    <property type="match status" value="1"/>
</dbReference>
<evidence type="ECO:0000259" key="8">
    <source>
        <dbReference type="Pfam" id="PF00107"/>
    </source>
</evidence>
<evidence type="ECO:0000256" key="2">
    <source>
        <dbReference type="ARBA" id="ARBA00008072"/>
    </source>
</evidence>
<feature type="domain" description="Alcohol dehydrogenase-like C-terminal" evidence="8">
    <location>
        <begin position="187"/>
        <end position="333"/>
    </location>
</feature>
<keyword evidence="6" id="KW-0520">NAD</keyword>
<reference evidence="10 11" key="1">
    <citation type="submission" date="2014-07" db="EMBL/GenBank/DDBJ databases">
        <title>Methanogenic archaea and the global carbon cycle.</title>
        <authorList>
            <person name="Henriksen J.R."/>
            <person name="Luke J."/>
            <person name="Reinhart S."/>
            <person name="Benedict M.N."/>
            <person name="Youngblut N.D."/>
            <person name="Metcalf M.E."/>
            <person name="Whitaker R.J."/>
            <person name="Metcalf W.W."/>
        </authorList>
    </citation>
    <scope>NUCLEOTIDE SEQUENCE [LARGE SCALE GENOMIC DNA]</scope>
    <source>
        <strain evidence="10 11">T4/M</strain>
    </source>
</reference>
<evidence type="ECO:0000256" key="5">
    <source>
        <dbReference type="ARBA" id="ARBA00023002"/>
    </source>
</evidence>
<dbReference type="Pfam" id="PF08240">
    <property type="entry name" value="ADH_N"/>
    <property type="match status" value="1"/>
</dbReference>
<evidence type="ECO:0000256" key="1">
    <source>
        <dbReference type="ARBA" id="ARBA00001947"/>
    </source>
</evidence>
<protein>
    <submittedName>
        <fullName evidence="10">Threonine dehydrogenase and related Zn-dependent dehydrogenase</fullName>
    </submittedName>
</protein>
<name>A0A0E3P169_9EURY</name>
<dbReference type="PROSITE" id="PS00059">
    <property type="entry name" value="ADH_ZINC"/>
    <property type="match status" value="1"/>
</dbReference>
<evidence type="ECO:0000256" key="7">
    <source>
        <dbReference type="RuleBase" id="RU361277"/>
    </source>
</evidence>
<keyword evidence="3 7" id="KW-0479">Metal-binding</keyword>
<dbReference type="OrthoDB" id="9358at2157"/>
<dbReference type="GO" id="GO:0030554">
    <property type="term" value="F:adenyl nucleotide binding"/>
    <property type="evidence" value="ECO:0007669"/>
    <property type="project" value="UniProtKB-ARBA"/>
</dbReference>
<feature type="domain" description="Alcohol dehydrogenase-like N-terminal" evidence="9">
    <location>
        <begin position="26"/>
        <end position="144"/>
    </location>
</feature>
<evidence type="ECO:0000256" key="6">
    <source>
        <dbReference type="ARBA" id="ARBA00023027"/>
    </source>
</evidence>
<gene>
    <name evidence="10" type="ORF">MSSIT_0348</name>
</gene>
<dbReference type="InterPro" id="IPR036291">
    <property type="entry name" value="NAD(P)-bd_dom_sf"/>
</dbReference>
<dbReference type="RefSeq" id="WP_048169529.1">
    <property type="nucleotide sequence ID" value="NZ_CP009506.1"/>
</dbReference>
<dbReference type="AlphaFoldDB" id="A0A0E3P169"/>
<dbReference type="Proteomes" id="UP000033111">
    <property type="component" value="Chromosome"/>
</dbReference>
<accession>A0A0E3P169</accession>
<keyword evidence="5" id="KW-0560">Oxidoreductase</keyword>
<keyword evidence="11" id="KW-1185">Reference proteome</keyword>
<dbReference type="InterPro" id="IPR013154">
    <property type="entry name" value="ADH-like_N"/>
</dbReference>
<dbReference type="Gene3D" id="3.90.180.10">
    <property type="entry name" value="Medium-chain alcohol dehydrogenases, catalytic domain"/>
    <property type="match status" value="1"/>
</dbReference>
<dbReference type="InterPro" id="IPR011032">
    <property type="entry name" value="GroES-like_sf"/>
</dbReference>
<comment type="cofactor">
    <cofactor evidence="1 7">
        <name>Zn(2+)</name>
        <dbReference type="ChEBI" id="CHEBI:29105"/>
    </cofactor>
</comment>